<keyword evidence="1" id="KW-0732">Signal</keyword>
<keyword evidence="4" id="KW-1185">Reference proteome</keyword>
<reference evidence="3" key="1">
    <citation type="submission" date="2022-12" db="EMBL/GenBank/DDBJ databases">
        <title>Genome sequence of SJ11.</title>
        <authorList>
            <person name="Woo H."/>
        </authorList>
    </citation>
    <scope>NUCLEOTIDE SEQUENCE</scope>
    <source>
        <strain evidence="3">SJ11</strain>
    </source>
</reference>
<dbReference type="EMBL" id="JAPWGL010000001">
    <property type="protein sequence ID" value="MCZ4222579.1"/>
    <property type="molecule type" value="Genomic_DNA"/>
</dbReference>
<dbReference type="Pfam" id="PF17132">
    <property type="entry name" value="Glyco_hydro_106"/>
    <property type="match status" value="3"/>
</dbReference>
<protein>
    <submittedName>
        <fullName evidence="3">Glycosyl hydrolase</fullName>
    </submittedName>
</protein>
<gene>
    <name evidence="3" type="ORF">O0931_04645</name>
</gene>
<evidence type="ECO:0000256" key="1">
    <source>
        <dbReference type="ARBA" id="ARBA00022729"/>
    </source>
</evidence>
<dbReference type="InterPro" id="IPR008979">
    <property type="entry name" value="Galactose-bd-like_sf"/>
</dbReference>
<accession>A0ABT4KUH1</accession>
<dbReference type="GO" id="GO:0016787">
    <property type="term" value="F:hydrolase activity"/>
    <property type="evidence" value="ECO:0007669"/>
    <property type="project" value="UniProtKB-KW"/>
</dbReference>
<organism evidence="3 4">
    <name type="scientific">Pedobacter rhodius</name>
    <dbReference type="NCBI Taxonomy" id="3004098"/>
    <lineage>
        <taxon>Bacteria</taxon>
        <taxon>Pseudomonadati</taxon>
        <taxon>Bacteroidota</taxon>
        <taxon>Sphingobacteriia</taxon>
        <taxon>Sphingobacteriales</taxon>
        <taxon>Sphingobacteriaceae</taxon>
        <taxon>Pedobacter</taxon>
    </lineage>
</organism>
<name>A0ABT4KUH1_9SPHI</name>
<evidence type="ECO:0000313" key="4">
    <source>
        <dbReference type="Proteomes" id="UP001144341"/>
    </source>
</evidence>
<sequence length="831" mass="94013">MINPVCTRFFLFFITLTFTLHSKAQVKDELNPEQAFLNPPESARPGVLWMWMGSNLSKTGITKDLEALKKEGFNRTTMFSLADVTTPWAGEINKSPTPELISWTEPWWKLVRHAAEESKRLNMDFGMFNGPSYESSGGPWITPELSMQEICWGQTAITGSKHISLKINKPKVNPRGNTPWPIYNPKTGLVEKPEIEERNTFYRDIALIALPASGVVAKQNVIDLTAKMKADGQLEWDAPAGDWIIYRFGHTTTGTLIQPAQWKATGLECDKMSQEAIDFHMDHVIGEIQKHLGDLIGNGFTHVHFDSYEAGDPSWTAKMREEFSARRGYDLLPYLATFAKRTVGSNEDSDKFKNDFSATIKDLYRDVYFATIAKKLKKANLTFLAEPYGGPWRQDEIMPFVGKVMTEFWTHKGKYAPYELDPTVAALRKSGQNIIEAEAFTGDPKDSKWDETPAWIKSMGDASFCAGVNRLILHRFVQQPWDDKYKPGATMGQWGTHFDRTQTWWEPGKAMVEYWKRCQALLQWGRIHDAKDDFIISAKTGNADINHIHRSADGIDIYFVANTNRAPGNAKCSFSVSGKQPELWDPLTGTMRDLPEFEELNGSTSIPLNFEDSQSYFIVFRKPSGKKLNGTNFPVTKQLGLLDGSWSVKFDEAWGGPKKPVSFTALTDWTKNAENGIKYYSGTAVYTKLFDAAYLNQNNKDLMLDLGIVKHIASIKLNNVDLGVVWTAPWHLKIPQGLLKKTNNKIEIAVTNVWANRLIGDEQEPADMEWLPGHMNSGSFLKEFPDWFLNNKPRPSKGRYTFTTWNYFTKDSALIPSGLLGPVRIVNSENK</sequence>
<dbReference type="Proteomes" id="UP001144341">
    <property type="component" value="Unassembled WGS sequence"/>
</dbReference>
<dbReference type="Gene3D" id="2.60.120.260">
    <property type="entry name" value="Galactose-binding domain-like"/>
    <property type="match status" value="1"/>
</dbReference>
<keyword evidence="2 3" id="KW-0378">Hydrolase</keyword>
<evidence type="ECO:0000313" key="3">
    <source>
        <dbReference type="EMBL" id="MCZ4222579.1"/>
    </source>
</evidence>
<proteinExistence type="predicted"/>
<dbReference type="PANTHER" id="PTHR43817">
    <property type="entry name" value="GLYCOSYL HYDROLASE"/>
    <property type="match status" value="1"/>
</dbReference>
<evidence type="ECO:0000256" key="2">
    <source>
        <dbReference type="ARBA" id="ARBA00022801"/>
    </source>
</evidence>
<dbReference type="SUPFAM" id="SSF49785">
    <property type="entry name" value="Galactose-binding domain-like"/>
    <property type="match status" value="1"/>
</dbReference>
<dbReference type="RefSeq" id="WP_269414379.1">
    <property type="nucleotide sequence ID" value="NZ_JAPWGL010000001.1"/>
</dbReference>
<comment type="caution">
    <text evidence="3">The sequence shown here is derived from an EMBL/GenBank/DDBJ whole genome shotgun (WGS) entry which is preliminary data.</text>
</comment>
<dbReference type="NCBIfam" id="NF045579">
    <property type="entry name" value="rhamnoside_JR"/>
    <property type="match status" value="1"/>
</dbReference>
<dbReference type="PANTHER" id="PTHR43817:SF1">
    <property type="entry name" value="HYDROLASE, FAMILY 43, PUTATIVE (AFU_ORTHOLOGUE AFUA_3G01660)-RELATED"/>
    <property type="match status" value="1"/>
</dbReference>